<dbReference type="SUPFAM" id="SSF50249">
    <property type="entry name" value="Nucleic acid-binding proteins"/>
    <property type="match status" value="2"/>
</dbReference>
<gene>
    <name evidence="3" type="ORF">BXZ70DRAFT_928500</name>
</gene>
<sequence length="1074" mass="118467">MASIVTASPQKPHRRKRQRLSSPTYDDQVVLSQQEIDAFEQLDKALSQTQRKSQSPLKPSQSVHMIDKLKRDQAIAAALGLKNLEPEGDQDEEAVDRPPSPSDAYVRKENRHPRASLTDASTGRTPVSRSPKSSKSPRSPAKSPHSKKRLPGISTTLQLARTPSPVEAVTFSNDPSVFENDSWFESTTIPEDAIFTTFTTAKVVKAKTDEAPDPALNISAQPATMVGFKSAKAVALEVRSVPTDQDDANTSSGASEPQLSPTDQGTIAFRSAPSTLFKPASAILTSEIQSAFEPASVLETPQFIGFKTANNATFAPSEKALQLAAQKMKEWERDFDLEFEETPFQAEEPFSRVEDTLSLDLAAAADTLSSQQSQDRGPDSPTPVRFSTFKQPMLPVSISLPSIQTSKKPFRSPLLSTTVAKPFRVPLASTSTSTSSYVASPLNPNRPPVSEGTIATATPSHLPTPVTATTNLPLLNVTPQKKTLGITPRRTNGKSRFVTPFKPGMKPGEPGRAQLEQKSPEKAKDVISPYRGKGKGRETNPFLAEPPPNRKIPLSESKWVPQQHTSKDLESMDINIAELKLITPQTALYYAFHSATPNPYTASQLPGIAATLGTSAALAELLARGCTLATKGWVENHWALVLWKLAGMVCLAPEDEKNPAKKRWCWSEVIRQLQYRYERDLNSTSRPPIRLITTRDTPPTAPMVLCVSNIIWPNEDGAEDNSSVPELEVTDGWYRIRAQLDTCLVKAVRKSRIRIGGKLATVGARLSSDSKDPAEPLEAYSTTTLCLTGNSTHLAPWYAKLGFQRHPFIATLRSLSPDGGVVAIADLVIEKEYPVAYLEFVEVDGKMTREGPRNEKDEMVCQDQWRKRREDAASKLRYDLERKALSWFNCADRLEQKAGSGFRPVDDPPETIDNLLMELEDSVPTPASISTTSSIPVAANEIIKSASVHEAGWLARAIRAKVEKDRENLIDNMERELNQSCPPRQVRSFRVLVVHSHVPPSSSRTHTRRAQLTVWDIDQLQMEEGESEGIKPGQRFMVTNLVPTQMRSWTGVEGDGYVFLSTRRDSRWVRLPKG</sequence>
<proteinExistence type="predicted"/>
<dbReference type="PANTHER" id="PTHR11289">
    <property type="entry name" value="BREAST CANCER TYPE 2 SUSCEPTIBILITY PROTEIN BRCA2"/>
    <property type="match status" value="1"/>
</dbReference>
<organism evidence="3 4">
    <name type="scientific">Cristinia sonorae</name>
    <dbReference type="NCBI Taxonomy" id="1940300"/>
    <lineage>
        <taxon>Eukaryota</taxon>
        <taxon>Fungi</taxon>
        <taxon>Dikarya</taxon>
        <taxon>Basidiomycota</taxon>
        <taxon>Agaricomycotina</taxon>
        <taxon>Agaricomycetes</taxon>
        <taxon>Agaricomycetidae</taxon>
        <taxon>Agaricales</taxon>
        <taxon>Pleurotineae</taxon>
        <taxon>Stephanosporaceae</taxon>
        <taxon>Cristinia</taxon>
    </lineage>
</organism>
<feature type="region of interest" description="Disordered" evidence="1">
    <location>
        <begin position="1"/>
        <end position="28"/>
    </location>
</feature>
<evidence type="ECO:0000256" key="1">
    <source>
        <dbReference type="SAM" id="MobiDB-lite"/>
    </source>
</evidence>
<dbReference type="InterPro" id="IPR036315">
    <property type="entry name" value="BRCA2_hlx_sf"/>
</dbReference>
<feature type="region of interest" description="Disordered" evidence="1">
    <location>
        <begin position="241"/>
        <end position="266"/>
    </location>
</feature>
<evidence type="ECO:0000313" key="3">
    <source>
        <dbReference type="EMBL" id="KAH8102418.1"/>
    </source>
</evidence>
<dbReference type="AlphaFoldDB" id="A0A8K0USH5"/>
<evidence type="ECO:0000313" key="4">
    <source>
        <dbReference type="Proteomes" id="UP000813824"/>
    </source>
</evidence>
<dbReference type="InterPro" id="IPR012340">
    <property type="entry name" value="NA-bd_OB-fold"/>
</dbReference>
<dbReference type="GO" id="GO:0000724">
    <property type="term" value="P:double-strand break repair via homologous recombination"/>
    <property type="evidence" value="ECO:0007669"/>
    <property type="project" value="InterPro"/>
</dbReference>
<dbReference type="InterPro" id="IPR015187">
    <property type="entry name" value="BRCA2_OB_1"/>
</dbReference>
<name>A0A8K0USH5_9AGAR</name>
<dbReference type="Pfam" id="PF09103">
    <property type="entry name" value="BRCA-2_OB1"/>
    <property type="match status" value="1"/>
</dbReference>
<protein>
    <recommendedName>
        <fullName evidence="2">BRCA2 OB1 domain-containing protein</fullName>
    </recommendedName>
</protein>
<feature type="compositionally biased region" description="Polar residues" evidence="1">
    <location>
        <begin position="46"/>
        <end position="63"/>
    </location>
</feature>
<accession>A0A8K0USH5</accession>
<evidence type="ECO:0000259" key="2">
    <source>
        <dbReference type="Pfam" id="PF09103"/>
    </source>
</evidence>
<dbReference type="InterPro" id="IPR015525">
    <property type="entry name" value="BRCA2"/>
</dbReference>
<dbReference type="Gene3D" id="2.40.50.140">
    <property type="entry name" value="Nucleic acid-binding proteins"/>
    <property type="match status" value="3"/>
</dbReference>
<reference evidence="3" key="1">
    <citation type="journal article" date="2021" name="New Phytol.">
        <title>Evolutionary innovations through gain and loss of genes in the ectomycorrhizal Boletales.</title>
        <authorList>
            <person name="Wu G."/>
            <person name="Miyauchi S."/>
            <person name="Morin E."/>
            <person name="Kuo A."/>
            <person name="Drula E."/>
            <person name="Varga T."/>
            <person name="Kohler A."/>
            <person name="Feng B."/>
            <person name="Cao Y."/>
            <person name="Lipzen A."/>
            <person name="Daum C."/>
            <person name="Hundley H."/>
            <person name="Pangilinan J."/>
            <person name="Johnson J."/>
            <person name="Barry K."/>
            <person name="LaButti K."/>
            <person name="Ng V."/>
            <person name="Ahrendt S."/>
            <person name="Min B."/>
            <person name="Choi I.G."/>
            <person name="Park H."/>
            <person name="Plett J.M."/>
            <person name="Magnuson J."/>
            <person name="Spatafora J.W."/>
            <person name="Nagy L.G."/>
            <person name="Henrissat B."/>
            <person name="Grigoriev I.V."/>
            <person name="Yang Z.L."/>
            <person name="Xu J."/>
            <person name="Martin F.M."/>
        </authorList>
    </citation>
    <scope>NUCLEOTIDE SEQUENCE</scope>
    <source>
        <strain evidence="3">KKN 215</strain>
    </source>
</reference>
<dbReference type="OrthoDB" id="21095at2759"/>
<feature type="domain" description="BRCA2 OB1" evidence="2">
    <location>
        <begin position="687"/>
        <end position="805"/>
    </location>
</feature>
<dbReference type="EMBL" id="JAEVFJ010000009">
    <property type="protein sequence ID" value="KAH8102418.1"/>
    <property type="molecule type" value="Genomic_DNA"/>
</dbReference>
<feature type="compositionally biased region" description="Low complexity" evidence="1">
    <location>
        <begin position="126"/>
        <end position="143"/>
    </location>
</feature>
<dbReference type="SUPFAM" id="SSF81872">
    <property type="entry name" value="BRCA2 helical domain"/>
    <property type="match status" value="1"/>
</dbReference>
<feature type="region of interest" description="Disordered" evidence="1">
    <location>
        <begin position="46"/>
        <end position="166"/>
    </location>
</feature>
<dbReference type="PANTHER" id="PTHR11289:SF0">
    <property type="entry name" value="BREAST CANCER TYPE 2 SUSCEPTIBILITY PROTEIN"/>
    <property type="match status" value="1"/>
</dbReference>
<dbReference type="GO" id="GO:0006355">
    <property type="term" value="P:regulation of DNA-templated transcription"/>
    <property type="evidence" value="ECO:0007669"/>
    <property type="project" value="TreeGrafter"/>
</dbReference>
<keyword evidence="4" id="KW-1185">Reference proteome</keyword>
<feature type="region of interest" description="Disordered" evidence="1">
    <location>
        <begin position="484"/>
        <end position="564"/>
    </location>
</feature>
<comment type="caution">
    <text evidence="3">The sequence shown here is derived from an EMBL/GenBank/DDBJ whole genome shotgun (WGS) entry which is preliminary data.</text>
</comment>
<dbReference type="CDD" id="cd04493">
    <property type="entry name" value="BRCA2DBD_OB1"/>
    <property type="match status" value="1"/>
</dbReference>
<feature type="compositionally biased region" description="Polar residues" evidence="1">
    <location>
        <begin position="248"/>
        <end position="265"/>
    </location>
</feature>
<feature type="region of interest" description="Disordered" evidence="1">
    <location>
        <begin position="367"/>
        <end position="387"/>
    </location>
</feature>
<dbReference type="Proteomes" id="UP000813824">
    <property type="component" value="Unassembled WGS sequence"/>
</dbReference>